<dbReference type="SMART" id="SM00181">
    <property type="entry name" value="EGF"/>
    <property type="match status" value="3"/>
</dbReference>
<dbReference type="InterPro" id="IPR001881">
    <property type="entry name" value="EGF-like_Ca-bd_dom"/>
</dbReference>
<organism evidence="11 12">
    <name type="scientific">Liparis tanakae</name>
    <name type="common">Tanaka's snailfish</name>
    <dbReference type="NCBI Taxonomy" id="230148"/>
    <lineage>
        <taxon>Eukaryota</taxon>
        <taxon>Metazoa</taxon>
        <taxon>Chordata</taxon>
        <taxon>Craniata</taxon>
        <taxon>Vertebrata</taxon>
        <taxon>Euteleostomi</taxon>
        <taxon>Actinopterygii</taxon>
        <taxon>Neopterygii</taxon>
        <taxon>Teleostei</taxon>
        <taxon>Neoteleostei</taxon>
        <taxon>Acanthomorphata</taxon>
        <taxon>Eupercaria</taxon>
        <taxon>Perciformes</taxon>
        <taxon>Cottioidei</taxon>
        <taxon>Cottales</taxon>
        <taxon>Liparidae</taxon>
        <taxon>Liparis</taxon>
    </lineage>
</organism>
<feature type="compositionally biased region" description="Basic residues" evidence="9">
    <location>
        <begin position="67"/>
        <end position="78"/>
    </location>
</feature>
<keyword evidence="5" id="KW-0732">Signal</keyword>
<evidence type="ECO:0000256" key="5">
    <source>
        <dbReference type="ARBA" id="ARBA00022729"/>
    </source>
</evidence>
<evidence type="ECO:0000313" key="12">
    <source>
        <dbReference type="Proteomes" id="UP000314294"/>
    </source>
</evidence>
<evidence type="ECO:0000256" key="9">
    <source>
        <dbReference type="SAM" id="MobiDB-lite"/>
    </source>
</evidence>
<keyword evidence="6" id="KW-0677">Repeat</keyword>
<dbReference type="Proteomes" id="UP000314294">
    <property type="component" value="Unassembled WGS sequence"/>
</dbReference>
<dbReference type="AlphaFoldDB" id="A0A4Z2INW8"/>
<dbReference type="InterPro" id="IPR049883">
    <property type="entry name" value="NOTCH1_EGF-like"/>
</dbReference>
<dbReference type="SMART" id="SM00179">
    <property type="entry name" value="EGF_CA"/>
    <property type="match status" value="3"/>
</dbReference>
<dbReference type="FunFam" id="2.10.25.10:FF:000038">
    <property type="entry name" value="Fibrillin 2"/>
    <property type="match status" value="1"/>
</dbReference>
<reference evidence="11 12" key="1">
    <citation type="submission" date="2019-03" db="EMBL/GenBank/DDBJ databases">
        <title>First draft genome of Liparis tanakae, snailfish: a comprehensive survey of snailfish specific genes.</title>
        <authorList>
            <person name="Kim W."/>
            <person name="Song I."/>
            <person name="Jeong J.-H."/>
            <person name="Kim D."/>
            <person name="Kim S."/>
            <person name="Ryu S."/>
            <person name="Song J.Y."/>
            <person name="Lee S.K."/>
        </authorList>
    </citation>
    <scope>NUCLEOTIDE SEQUENCE [LARGE SCALE GENOMIC DNA]</scope>
    <source>
        <tissue evidence="11">Muscle</tissue>
    </source>
</reference>
<dbReference type="SMART" id="SM00104">
    <property type="entry name" value="ANATO"/>
    <property type="match status" value="1"/>
</dbReference>
<dbReference type="GO" id="GO:0005509">
    <property type="term" value="F:calcium ion binding"/>
    <property type="evidence" value="ECO:0007669"/>
    <property type="project" value="InterPro"/>
</dbReference>
<keyword evidence="12" id="KW-1185">Reference proteome</keyword>
<dbReference type="PROSITE" id="PS01177">
    <property type="entry name" value="ANAPHYLATOXIN_1"/>
    <property type="match status" value="1"/>
</dbReference>
<evidence type="ECO:0000256" key="1">
    <source>
        <dbReference type="ARBA" id="ARBA00004613"/>
    </source>
</evidence>
<dbReference type="GO" id="GO:0030855">
    <property type="term" value="P:epithelial cell differentiation"/>
    <property type="evidence" value="ECO:0007669"/>
    <property type="project" value="UniProtKB-ARBA"/>
</dbReference>
<dbReference type="InterPro" id="IPR050751">
    <property type="entry name" value="ECM_structural_protein"/>
</dbReference>
<evidence type="ECO:0000256" key="8">
    <source>
        <dbReference type="ARBA" id="ARBA00023180"/>
    </source>
</evidence>
<dbReference type="InterPro" id="IPR000020">
    <property type="entry name" value="Anaphylatoxin/fibulin"/>
</dbReference>
<dbReference type="InterPro" id="IPR000742">
    <property type="entry name" value="EGF"/>
</dbReference>
<dbReference type="PROSITE" id="PS01187">
    <property type="entry name" value="EGF_CA"/>
    <property type="match status" value="1"/>
</dbReference>
<dbReference type="PROSITE" id="PS01178">
    <property type="entry name" value="ANAPHYLATOXIN_2"/>
    <property type="match status" value="1"/>
</dbReference>
<dbReference type="InterPro" id="IPR018097">
    <property type="entry name" value="EGF_Ca-bd_CS"/>
</dbReference>
<evidence type="ECO:0000256" key="6">
    <source>
        <dbReference type="ARBA" id="ARBA00022737"/>
    </source>
</evidence>
<dbReference type="Pfam" id="PF07645">
    <property type="entry name" value="EGF_CA"/>
    <property type="match status" value="2"/>
</dbReference>
<dbReference type="OrthoDB" id="10066840at2759"/>
<name>A0A4Z2INW8_9TELE</name>
<feature type="region of interest" description="Disordered" evidence="9">
    <location>
        <begin position="57"/>
        <end position="117"/>
    </location>
</feature>
<dbReference type="CDD" id="cd00054">
    <property type="entry name" value="EGF_CA"/>
    <property type="match status" value="1"/>
</dbReference>
<dbReference type="PROSITE" id="PS00010">
    <property type="entry name" value="ASX_HYDROXYL"/>
    <property type="match status" value="1"/>
</dbReference>
<evidence type="ECO:0000256" key="3">
    <source>
        <dbReference type="ARBA" id="ARBA00022525"/>
    </source>
</evidence>
<dbReference type="EMBL" id="SRLO01000062">
    <property type="protein sequence ID" value="TNN79719.1"/>
    <property type="molecule type" value="Genomic_DNA"/>
</dbReference>
<feature type="domain" description="Anaphylatoxin-like" evidence="10">
    <location>
        <begin position="16"/>
        <end position="48"/>
    </location>
</feature>
<dbReference type="InterPro" id="IPR000152">
    <property type="entry name" value="EGF-type_Asp/Asn_hydroxyl_site"/>
</dbReference>
<keyword evidence="7" id="KW-1015">Disulfide bond</keyword>
<accession>A0A4Z2INW8</accession>
<dbReference type="PANTHER" id="PTHR24034">
    <property type="entry name" value="EGF-LIKE DOMAIN-CONTAINING PROTEIN"/>
    <property type="match status" value="1"/>
</dbReference>
<evidence type="ECO:0000256" key="4">
    <source>
        <dbReference type="ARBA" id="ARBA00022536"/>
    </source>
</evidence>
<comment type="caution">
    <text evidence="11">The sequence shown here is derived from an EMBL/GenBank/DDBJ whole genome shotgun (WGS) entry which is preliminary data.</text>
</comment>
<gene>
    <name evidence="11" type="primary">FBLN2_3</name>
    <name evidence="11" type="ORF">EYF80_010093</name>
</gene>
<dbReference type="InterPro" id="IPR009030">
    <property type="entry name" value="Growth_fac_rcpt_cys_sf"/>
</dbReference>
<sequence length="301" mass="32557">MGSAAVSGCGQVCCSCCALGLRVRSEGRGCDAHQYLGYPCGHVFLTCCEEEEKEEEEEGTRQIPLTRKQKPRPTSRPRKVSDRTFPKEAFSIGATDEAANAVQEEQEEQEDVDEDEDECRLHPGQLCQHTCTNSWGSYRCGCHRGYVLQQDGHSCAPGADNGVQEYAPAVVPTQAVTSAATTPAPAHLDPCADNGPCRQQCTEEAGRARCSCFPGFSLKTDGHTCEDVDECATGTHGCRRGERCVNTVGSFVCEPPRVTCPAGYQPRNGVCEGEFSLVLVHFIQTIKPSLLGRPGETLMMS</sequence>
<dbReference type="PROSITE" id="PS01186">
    <property type="entry name" value="EGF_2"/>
    <property type="match status" value="2"/>
</dbReference>
<dbReference type="FunFam" id="2.10.25.10:FF:000010">
    <property type="entry name" value="Pro-epidermal growth factor"/>
    <property type="match status" value="1"/>
</dbReference>
<protein>
    <submittedName>
        <fullName evidence="11">Fibulin-2</fullName>
    </submittedName>
</protein>
<evidence type="ECO:0000259" key="10">
    <source>
        <dbReference type="PROSITE" id="PS01178"/>
    </source>
</evidence>
<evidence type="ECO:0000256" key="2">
    <source>
        <dbReference type="ARBA" id="ARBA00006127"/>
    </source>
</evidence>
<keyword evidence="4" id="KW-0245">EGF-like domain</keyword>
<feature type="compositionally biased region" description="Acidic residues" evidence="9">
    <location>
        <begin position="104"/>
        <end position="117"/>
    </location>
</feature>
<dbReference type="SUPFAM" id="SSF57184">
    <property type="entry name" value="Growth factor receptor domain"/>
    <property type="match status" value="1"/>
</dbReference>
<keyword evidence="8" id="KW-0325">Glycoprotein</keyword>
<keyword evidence="3" id="KW-0964">Secreted</keyword>
<evidence type="ECO:0000313" key="11">
    <source>
        <dbReference type="EMBL" id="TNN79719.1"/>
    </source>
</evidence>
<evidence type="ECO:0000256" key="7">
    <source>
        <dbReference type="ARBA" id="ARBA00023157"/>
    </source>
</evidence>
<dbReference type="PANTHER" id="PTHR24034:SF200">
    <property type="entry name" value="EGF-LIKE AND EMI DOMAIN-CONTAINING PROTEIN 1"/>
    <property type="match status" value="1"/>
</dbReference>
<dbReference type="Gene3D" id="2.10.25.10">
    <property type="entry name" value="Laminin"/>
    <property type="match status" value="3"/>
</dbReference>
<proteinExistence type="inferred from homology"/>
<dbReference type="GO" id="GO:0071944">
    <property type="term" value="C:cell periphery"/>
    <property type="evidence" value="ECO:0007669"/>
    <property type="project" value="UniProtKB-ARBA"/>
</dbReference>
<dbReference type="GO" id="GO:0005576">
    <property type="term" value="C:extracellular region"/>
    <property type="evidence" value="ECO:0007669"/>
    <property type="project" value="UniProtKB-SubCell"/>
</dbReference>
<comment type="similarity">
    <text evidence="2">Belongs to the fibulin family.</text>
</comment>
<comment type="subcellular location">
    <subcellularLocation>
        <location evidence="1">Secreted</location>
    </subcellularLocation>
</comment>